<accession>A0A0V1GKE7</accession>
<protein>
    <submittedName>
        <fullName evidence="1">Uncharacterized protein</fullName>
    </submittedName>
</protein>
<evidence type="ECO:0000313" key="1">
    <source>
        <dbReference type="EMBL" id="KRY98741.1"/>
    </source>
</evidence>
<dbReference type="EMBL" id="JYDS01001562">
    <property type="protein sequence ID" value="KRY98741.1"/>
    <property type="molecule type" value="Genomic_DNA"/>
</dbReference>
<sequence>MRLLRLSLVAYVSRYFQKTSIFELSLDCSELIPTVPDSLFLQI</sequence>
<comment type="caution">
    <text evidence="1">The sequence shown here is derived from an EMBL/GenBank/DDBJ whole genome shotgun (WGS) entry which is preliminary data.</text>
</comment>
<name>A0A0V1GKE7_TRIPS</name>
<dbReference type="AlphaFoldDB" id="A0A0V1GKE7"/>
<gene>
    <name evidence="1" type="ORF">T4B_10913</name>
</gene>
<evidence type="ECO:0000313" key="2">
    <source>
        <dbReference type="Proteomes" id="UP000054805"/>
    </source>
</evidence>
<organism evidence="1 2">
    <name type="scientific">Trichinella pseudospiralis</name>
    <name type="common">Parasitic roundworm</name>
    <dbReference type="NCBI Taxonomy" id="6337"/>
    <lineage>
        <taxon>Eukaryota</taxon>
        <taxon>Metazoa</taxon>
        <taxon>Ecdysozoa</taxon>
        <taxon>Nematoda</taxon>
        <taxon>Enoplea</taxon>
        <taxon>Dorylaimia</taxon>
        <taxon>Trichinellida</taxon>
        <taxon>Trichinellidae</taxon>
        <taxon>Trichinella</taxon>
    </lineage>
</organism>
<keyword evidence="2" id="KW-1185">Reference proteome</keyword>
<dbReference type="Proteomes" id="UP000054805">
    <property type="component" value="Unassembled WGS sequence"/>
</dbReference>
<proteinExistence type="predicted"/>
<reference evidence="1 2" key="1">
    <citation type="submission" date="2015-01" db="EMBL/GenBank/DDBJ databases">
        <title>Evolution of Trichinella species and genotypes.</title>
        <authorList>
            <person name="Korhonen P.K."/>
            <person name="Edoardo P."/>
            <person name="Giuseppe L.R."/>
            <person name="Gasser R.B."/>
        </authorList>
    </citation>
    <scope>NUCLEOTIDE SEQUENCE [LARGE SCALE GENOMIC DNA]</scope>
    <source>
        <strain evidence="1">ISS588</strain>
    </source>
</reference>